<name>A0A7W5HA68_9BURK</name>
<evidence type="ECO:0000256" key="1">
    <source>
        <dbReference type="SAM" id="SignalP"/>
    </source>
</evidence>
<reference evidence="2 3" key="1">
    <citation type="submission" date="2020-08" db="EMBL/GenBank/DDBJ databases">
        <title>Genomic Encyclopedia of Type Strains, Phase III (KMG-III): the genomes of soil and plant-associated and newly described type strains.</title>
        <authorList>
            <person name="Whitman W."/>
        </authorList>
    </citation>
    <scope>NUCLEOTIDE SEQUENCE [LARGE SCALE GENOMIC DNA]</scope>
    <source>
        <strain evidence="2 3">CECT 7753</strain>
    </source>
</reference>
<organism evidence="2 3">
    <name type="scientific">Pseudoduganella umbonata</name>
    <dbReference type="NCBI Taxonomy" id="864828"/>
    <lineage>
        <taxon>Bacteria</taxon>
        <taxon>Pseudomonadati</taxon>
        <taxon>Pseudomonadota</taxon>
        <taxon>Betaproteobacteria</taxon>
        <taxon>Burkholderiales</taxon>
        <taxon>Oxalobacteraceae</taxon>
        <taxon>Telluria group</taxon>
        <taxon>Pseudoduganella</taxon>
    </lineage>
</organism>
<dbReference type="Proteomes" id="UP000584325">
    <property type="component" value="Unassembled WGS sequence"/>
</dbReference>
<evidence type="ECO:0008006" key="4">
    <source>
        <dbReference type="Google" id="ProtNLM"/>
    </source>
</evidence>
<protein>
    <recommendedName>
        <fullName evidence="4">Tetratricopeptide repeat protein</fullName>
    </recommendedName>
</protein>
<gene>
    <name evidence="2" type="ORF">FHS02_000428</name>
</gene>
<dbReference type="RefSeq" id="WP_175424702.1">
    <property type="nucleotide sequence ID" value="NZ_CP040017.1"/>
</dbReference>
<proteinExistence type="predicted"/>
<dbReference type="AlphaFoldDB" id="A0A7W5HA68"/>
<comment type="caution">
    <text evidence="2">The sequence shown here is derived from an EMBL/GenBank/DDBJ whole genome shotgun (WGS) entry which is preliminary data.</text>
</comment>
<feature type="chain" id="PRO_5031277885" description="Tetratricopeptide repeat protein" evidence="1">
    <location>
        <begin position="28"/>
        <end position="235"/>
    </location>
</feature>
<feature type="signal peptide" evidence="1">
    <location>
        <begin position="1"/>
        <end position="27"/>
    </location>
</feature>
<keyword evidence="1" id="KW-0732">Signal</keyword>
<sequence length="235" mass="25151">MPRRAPAGIVALLLAALAAQCALHAMAPAPRASAPLVSTPPAPPPTPVLRLASLGDGPAAARLVMLYLHALDAGVPLRELDYGHVAGWLEAALALDPRSRQPLVAATGVYGAVADPARVRIMLDVVERGFAADPARRWPDMAQAVLVARHRLHDMALARRYAQALRLRAPMAPPWARQLELFILDDMAELDSARAVAGALLAGGTITDPNEIAFLERRLRELERAASHGRTDQVR</sequence>
<evidence type="ECO:0000313" key="3">
    <source>
        <dbReference type="Proteomes" id="UP000584325"/>
    </source>
</evidence>
<evidence type="ECO:0000313" key="2">
    <source>
        <dbReference type="EMBL" id="MBB3219641.1"/>
    </source>
</evidence>
<accession>A0A7W5HA68</accession>
<dbReference type="EMBL" id="JACHXS010000001">
    <property type="protein sequence ID" value="MBB3219641.1"/>
    <property type="molecule type" value="Genomic_DNA"/>
</dbReference>